<evidence type="ECO:0000256" key="2">
    <source>
        <dbReference type="ARBA" id="ARBA00004629"/>
    </source>
</evidence>
<keyword evidence="14" id="KW-1185">Reference proteome</keyword>
<evidence type="ECO:0000313" key="14">
    <source>
        <dbReference type="Proteomes" id="UP000694871"/>
    </source>
</evidence>
<dbReference type="Proteomes" id="UP000694871">
    <property type="component" value="Unplaced"/>
</dbReference>
<evidence type="ECO:0000313" key="15">
    <source>
        <dbReference type="RefSeq" id="XP_015274384.1"/>
    </source>
</evidence>
<evidence type="ECO:0000256" key="5">
    <source>
        <dbReference type="ARBA" id="ARBA00022618"/>
    </source>
</evidence>
<proteinExistence type="inferred from homology"/>
<gene>
    <name evidence="15" type="primary">NUF2</name>
</gene>
<dbReference type="PANTHER" id="PTHR21650">
    <property type="entry name" value="MEMBRALIN/KINETOCHORE PROTEIN NUF2"/>
    <property type="match status" value="1"/>
</dbReference>
<evidence type="ECO:0000256" key="12">
    <source>
        <dbReference type="SAM" id="Coils"/>
    </source>
</evidence>
<evidence type="ECO:0000256" key="7">
    <source>
        <dbReference type="ARBA" id="ARBA00022838"/>
    </source>
</evidence>
<keyword evidence="10" id="KW-0131">Cell cycle</keyword>
<evidence type="ECO:0000256" key="4">
    <source>
        <dbReference type="ARBA" id="ARBA00022454"/>
    </source>
</evidence>
<comment type="subcellular location">
    <subcellularLocation>
        <location evidence="2">Chromosome</location>
        <location evidence="2">Centromere</location>
        <location evidence="2">Kinetochore</location>
    </subcellularLocation>
    <subcellularLocation>
        <location evidence="1">Nucleus</location>
    </subcellularLocation>
</comment>
<evidence type="ECO:0000259" key="13">
    <source>
        <dbReference type="Pfam" id="PF03800"/>
    </source>
</evidence>
<dbReference type="Gene3D" id="1.10.418.60">
    <property type="entry name" value="Ncd80 complex, Nuf2 subunit"/>
    <property type="match status" value="1"/>
</dbReference>
<keyword evidence="8 12" id="KW-0175">Coiled coil</keyword>
<evidence type="ECO:0000256" key="10">
    <source>
        <dbReference type="ARBA" id="ARBA00023306"/>
    </source>
</evidence>
<dbReference type="Pfam" id="PF03800">
    <property type="entry name" value="Nuf2"/>
    <property type="match status" value="1"/>
</dbReference>
<evidence type="ECO:0000256" key="11">
    <source>
        <dbReference type="ARBA" id="ARBA00023328"/>
    </source>
</evidence>
<keyword evidence="9" id="KW-0539">Nucleus</keyword>
<feature type="domain" description="Kinetochore protein Nuf2 N-terminal" evidence="13">
    <location>
        <begin position="4"/>
        <end position="144"/>
    </location>
</feature>
<dbReference type="RefSeq" id="XP_015274384.1">
    <property type="nucleotide sequence ID" value="XM_015418898.1"/>
</dbReference>
<feature type="coiled-coil region" evidence="12">
    <location>
        <begin position="180"/>
        <end position="275"/>
    </location>
</feature>
<reference evidence="15" key="1">
    <citation type="submission" date="2025-08" db="UniProtKB">
        <authorList>
            <consortium name="RefSeq"/>
        </authorList>
    </citation>
    <scope>IDENTIFICATION</scope>
</reference>
<keyword evidence="5" id="KW-0132">Cell division</keyword>
<dbReference type="GeneID" id="107116876"/>
<keyword evidence="4" id="KW-0158">Chromosome</keyword>
<evidence type="ECO:0000256" key="3">
    <source>
        <dbReference type="ARBA" id="ARBA00005498"/>
    </source>
</evidence>
<comment type="similarity">
    <text evidence="3">Belongs to the NUF2 family.</text>
</comment>
<keyword evidence="11" id="KW-0137">Centromere</keyword>
<keyword evidence="6" id="KW-0498">Mitosis</keyword>
<keyword evidence="7" id="KW-0995">Kinetochore</keyword>
<dbReference type="InterPro" id="IPR005549">
    <property type="entry name" value="Kinetochore_Nuf2_N"/>
</dbReference>
<sequence length="464" mass="54179">MESCTFPKYSNNDIVLHLRNSLLTGSEAKTFSKSDLFPNVKPEVLQVIFMRALQIVYGIRLEHFYMMPVAFETAYPQIYEGFLPIGSLYIHMEQFFPICRVNDFQIADLINPKPKRTAHFLSGIINFLLFRDSRREVYLETQDTHKLAVEKVQQLQMSIQKAMLKLEKLDTIPADQQEEFKELSQDIQQLEHKLNQEYRQKASALQEVISQKRMKTTEKTQNLNELKRTLCELKAEQEQLKSKITESPEELTSCKERLKEALLKAKKDKEEVIQKYEVYRDLVEMLPACQAEIQMYQEKMRTQAANIDRKSAVLAEIRALEHQFESSKSGLRNSKTEEMSLKRLVTTKREKLTTTEIKTKKIREDTEQRKQAIIEYCNKFQEKRGAVCEKLTSVHTEIKQLKAAIQQLHDNVGREQSKVQEIYLNVRVGLEKYHENLAKIVDSHTSAREGKILELETLTTSFHP</sequence>
<name>A0ABM1KKZ7_GEKJA</name>
<evidence type="ECO:0000256" key="6">
    <source>
        <dbReference type="ARBA" id="ARBA00022776"/>
    </source>
</evidence>
<evidence type="ECO:0000256" key="8">
    <source>
        <dbReference type="ARBA" id="ARBA00023054"/>
    </source>
</evidence>
<evidence type="ECO:0000256" key="1">
    <source>
        <dbReference type="ARBA" id="ARBA00004123"/>
    </source>
</evidence>
<dbReference type="InterPro" id="IPR038275">
    <property type="entry name" value="Nuf2_N_sf"/>
</dbReference>
<dbReference type="PANTHER" id="PTHR21650:SF2">
    <property type="entry name" value="KINETOCHORE PROTEIN NUF2"/>
    <property type="match status" value="1"/>
</dbReference>
<evidence type="ECO:0000256" key="9">
    <source>
        <dbReference type="ARBA" id="ARBA00023242"/>
    </source>
</evidence>
<accession>A0ABM1KKZ7</accession>
<protein>
    <submittedName>
        <fullName evidence="15">Kinetochore protein Nuf2</fullName>
    </submittedName>
</protein>
<organism evidence="14 15">
    <name type="scientific">Gekko japonicus</name>
    <name type="common">Schlegel's Japanese gecko</name>
    <dbReference type="NCBI Taxonomy" id="146911"/>
    <lineage>
        <taxon>Eukaryota</taxon>
        <taxon>Metazoa</taxon>
        <taxon>Chordata</taxon>
        <taxon>Craniata</taxon>
        <taxon>Vertebrata</taxon>
        <taxon>Euteleostomi</taxon>
        <taxon>Lepidosauria</taxon>
        <taxon>Squamata</taxon>
        <taxon>Bifurcata</taxon>
        <taxon>Gekkota</taxon>
        <taxon>Gekkonidae</taxon>
        <taxon>Gekkoninae</taxon>
        <taxon>Gekko</taxon>
    </lineage>
</organism>
<feature type="coiled-coil region" evidence="12">
    <location>
        <begin position="391"/>
        <end position="418"/>
    </location>
</feature>